<dbReference type="GO" id="GO:0007015">
    <property type="term" value="P:actin filament organization"/>
    <property type="evidence" value="ECO:0007669"/>
    <property type="project" value="TreeGrafter"/>
</dbReference>
<dbReference type="GO" id="GO:0007498">
    <property type="term" value="P:mesoderm development"/>
    <property type="evidence" value="ECO:0007669"/>
    <property type="project" value="UniProtKB-ARBA"/>
</dbReference>
<accession>A0AAW2HH70</accession>
<keyword evidence="6 9" id="KW-0518">Myosin</keyword>
<keyword evidence="8 9" id="KW-0009">Actin-binding</keyword>
<dbReference type="GO" id="GO:0051015">
    <property type="term" value="F:actin filament binding"/>
    <property type="evidence" value="ECO:0007669"/>
    <property type="project" value="TreeGrafter"/>
</dbReference>
<sequence>MAGHDVVGVMDFVLLDEITTEKFVQNLHKRFTNGKIYTYIGEVCVSVNPYSAKNIYGPETVNQYKNREMFENPPHIFAIADSAHKVMKQQGKDTCIVISGESGSGKTEASKIIMKYIAAVTNVGGRQEIERVKNVLIQSNAVLEAFGNAKTNRNDNSSRFGKYMDINFDFKGDPIGGHINNYLLEKSRVVMQQTGERNFHSFYQLLSGCSDSELKASNLSRDPEAFYYTRQGGANKVEAISDRGDHKVVIAAMKALDFSQSEIETVWKIVAAILHLGNITFKQEEDVIGIEKDTMIKNVSTLLDVTGSELQKALSERVIAARGEVMQKCLTLSEAEYVRDALAKAIYDRLFTWIVSKVNDAINTEKTSTFRYKQTKGTVIGVLDIYGFEIFDTNSFEQFCINYCNEKLQQLFIELVLKQEQEEYQREGIEWTNVEYFNNQIICELVEQPHKGIIAIMDEACLNVGKVTDEMLLEAMDKKLVHHSHYASRQTKTMDKTIKHKVEFRIVHYAGEVLYNINGFLEKNKDTLFQDLKRLMYNSKNSVVSSMWPEGAQDITKTTKRPLTAGTLFRNSMAALIKTLTSKEPFYVRCIKPNDIKSASVFDKEIVEHQVRYLGLVENVRVRRAGFAYRQRYDRFLKRYKMISNYTWPNFRGDSDREAVEVLLGSTGYNKDVKYGKTKVFIRSPRTLFALEKARSDLIPSIVTLLQKQWRGTIARKRYKKMKAAYKIMLYYRAYKKRQYINQLEKTFSNAKNYKDFGKSLPWPPVSSMVRPIVPTLRKMFDRWWAWMVLRRFPRSDWPQLRLKMSTASALRGKRQNWGQNRKWEGNYLSHSSENPKSSVFVTSVNNLKNTDHFQNILFSCFILKTNKHNKCADRALLVTDSNIYKIETTKFKPMKKGLPINQLTGVSLTPGSDQLIVLHSTIGNDLIISLNLSQVKDDIVGELVGVLLTRYRQLKNAELPVKVGSRFDCVLGKKQRSLRVETSADVAEPSFLSEGNNIVYRLPSSYSLPQDPIKNGY</sequence>
<dbReference type="InterPro" id="IPR027417">
    <property type="entry name" value="P-loop_NTPase"/>
</dbReference>
<dbReference type="Pfam" id="PF00063">
    <property type="entry name" value="Myosin_head"/>
    <property type="match status" value="1"/>
</dbReference>
<name>A0AAW2HH70_9NEOP</name>
<dbReference type="InterPro" id="IPR010926">
    <property type="entry name" value="Myosin_TH1"/>
</dbReference>
<evidence type="ECO:0000256" key="8">
    <source>
        <dbReference type="ARBA" id="ARBA00023203"/>
    </source>
</evidence>
<dbReference type="FunFam" id="1.10.10.820:FF:000001">
    <property type="entry name" value="Myosin heavy chain"/>
    <property type="match status" value="1"/>
</dbReference>
<evidence type="ECO:0008006" key="13">
    <source>
        <dbReference type="Google" id="ProtNLM"/>
    </source>
</evidence>
<dbReference type="GO" id="GO:0007368">
    <property type="term" value="P:determination of left/right symmetry"/>
    <property type="evidence" value="ECO:0007669"/>
    <property type="project" value="UniProtKB-ARBA"/>
</dbReference>
<protein>
    <recommendedName>
        <fullName evidence="13">Myosin-IA</fullName>
    </recommendedName>
</protein>
<dbReference type="GO" id="GO:0005524">
    <property type="term" value="F:ATP binding"/>
    <property type="evidence" value="ECO:0007669"/>
    <property type="project" value="UniProtKB-UniRule"/>
</dbReference>
<dbReference type="SMART" id="SM00242">
    <property type="entry name" value="MYSc"/>
    <property type="match status" value="1"/>
</dbReference>
<feature type="domain" description="TH1" evidence="11">
    <location>
        <begin position="813"/>
        <end position="1005"/>
    </location>
</feature>
<evidence type="ECO:0000313" key="12">
    <source>
        <dbReference type="EMBL" id="KAL0268993.1"/>
    </source>
</evidence>
<dbReference type="InterPro" id="IPR000048">
    <property type="entry name" value="IQ_motif_EF-hand-BS"/>
</dbReference>
<dbReference type="PROSITE" id="PS51456">
    <property type="entry name" value="MYOSIN_MOTOR"/>
    <property type="match status" value="1"/>
</dbReference>
<dbReference type="Gene3D" id="1.20.5.190">
    <property type="match status" value="1"/>
</dbReference>
<evidence type="ECO:0000256" key="5">
    <source>
        <dbReference type="ARBA" id="ARBA00023121"/>
    </source>
</evidence>
<dbReference type="GO" id="GO:0048803">
    <property type="term" value="P:imaginal disc-derived male genitalia morphogenesis"/>
    <property type="evidence" value="ECO:0007669"/>
    <property type="project" value="UniProtKB-ARBA"/>
</dbReference>
<dbReference type="GO" id="GO:0016459">
    <property type="term" value="C:myosin complex"/>
    <property type="evidence" value="ECO:0007669"/>
    <property type="project" value="UniProtKB-KW"/>
</dbReference>
<dbReference type="PROSITE" id="PS51757">
    <property type="entry name" value="TH1"/>
    <property type="match status" value="1"/>
</dbReference>
<dbReference type="Gene3D" id="6.20.240.20">
    <property type="match status" value="1"/>
</dbReference>
<dbReference type="PANTHER" id="PTHR13140:SF713">
    <property type="entry name" value="UNCONVENTIONAL MYOSIN ID"/>
    <property type="match status" value="1"/>
</dbReference>
<evidence type="ECO:0000259" key="10">
    <source>
        <dbReference type="PROSITE" id="PS51456"/>
    </source>
</evidence>
<keyword evidence="4 9" id="KW-0067">ATP-binding</keyword>
<dbReference type="GO" id="GO:0005546">
    <property type="term" value="F:phosphatidylinositol-4,5-bisphosphate binding"/>
    <property type="evidence" value="ECO:0007669"/>
    <property type="project" value="UniProtKB-ARBA"/>
</dbReference>
<dbReference type="GO" id="GO:0030048">
    <property type="term" value="P:actin filament-based movement"/>
    <property type="evidence" value="ECO:0007669"/>
    <property type="project" value="TreeGrafter"/>
</dbReference>
<organism evidence="12">
    <name type="scientific">Menopon gallinae</name>
    <name type="common">poultry shaft louse</name>
    <dbReference type="NCBI Taxonomy" id="328185"/>
    <lineage>
        <taxon>Eukaryota</taxon>
        <taxon>Metazoa</taxon>
        <taxon>Ecdysozoa</taxon>
        <taxon>Arthropoda</taxon>
        <taxon>Hexapoda</taxon>
        <taxon>Insecta</taxon>
        <taxon>Pterygota</taxon>
        <taxon>Neoptera</taxon>
        <taxon>Paraneoptera</taxon>
        <taxon>Psocodea</taxon>
        <taxon>Troctomorpha</taxon>
        <taxon>Phthiraptera</taxon>
        <taxon>Amblycera</taxon>
        <taxon>Menoponidae</taxon>
        <taxon>Menopon</taxon>
    </lineage>
</organism>
<dbReference type="FunFam" id="1.20.58.530:FF:000004">
    <property type="entry name" value="Unconventional myosin ID"/>
    <property type="match status" value="1"/>
</dbReference>
<dbReference type="InterPro" id="IPR001609">
    <property type="entry name" value="Myosin_head_motor_dom-like"/>
</dbReference>
<dbReference type="Gene3D" id="1.10.10.820">
    <property type="match status" value="1"/>
</dbReference>
<evidence type="ECO:0000256" key="3">
    <source>
        <dbReference type="ARBA" id="ARBA00022741"/>
    </source>
</evidence>
<dbReference type="AlphaFoldDB" id="A0AAW2HH70"/>
<evidence type="ECO:0000256" key="1">
    <source>
        <dbReference type="ARBA" id="ARBA00004413"/>
    </source>
</evidence>
<proteinExistence type="inferred from homology"/>
<dbReference type="Gene3D" id="3.40.850.10">
    <property type="entry name" value="Kinesin motor domain"/>
    <property type="match status" value="1"/>
</dbReference>
<dbReference type="PRINTS" id="PR00193">
    <property type="entry name" value="MYOSINHEAVY"/>
</dbReference>
<dbReference type="GO" id="GO:0006897">
    <property type="term" value="P:endocytosis"/>
    <property type="evidence" value="ECO:0007669"/>
    <property type="project" value="TreeGrafter"/>
</dbReference>
<reference evidence="12" key="1">
    <citation type="journal article" date="2024" name="Gigascience">
        <title>Chromosome-level genome of the poultry shaft louse Menopon gallinae provides insight into the host-switching and adaptive evolution of parasitic lice.</title>
        <authorList>
            <person name="Xu Y."/>
            <person name="Ma L."/>
            <person name="Liu S."/>
            <person name="Liang Y."/>
            <person name="Liu Q."/>
            <person name="He Z."/>
            <person name="Tian L."/>
            <person name="Duan Y."/>
            <person name="Cai W."/>
            <person name="Li H."/>
            <person name="Song F."/>
        </authorList>
    </citation>
    <scope>NUCLEOTIDE SEQUENCE</scope>
    <source>
        <strain evidence="12">Cailab_2023a</strain>
    </source>
</reference>
<comment type="subcellular location">
    <subcellularLocation>
        <location evidence="1">Cell membrane</location>
        <topology evidence="1">Peripheral membrane protein</topology>
        <orientation evidence="1">Cytoplasmic side</orientation>
    </subcellularLocation>
</comment>
<dbReference type="Gene3D" id="1.20.120.720">
    <property type="entry name" value="Myosin VI head, motor domain, U50 subdomain"/>
    <property type="match status" value="1"/>
</dbReference>
<evidence type="ECO:0000256" key="9">
    <source>
        <dbReference type="PROSITE-ProRule" id="PRU00782"/>
    </source>
</evidence>
<keyword evidence="7 9" id="KW-0505">Motor protein</keyword>
<dbReference type="InterPro" id="IPR036961">
    <property type="entry name" value="Kinesin_motor_dom_sf"/>
</dbReference>
<dbReference type="EMBL" id="JARGDH010000005">
    <property type="protein sequence ID" value="KAL0268993.1"/>
    <property type="molecule type" value="Genomic_DNA"/>
</dbReference>
<comment type="caution">
    <text evidence="12">The sequence shown here is derived from an EMBL/GenBank/DDBJ whole genome shotgun (WGS) entry which is preliminary data.</text>
</comment>
<dbReference type="Pfam" id="PF06017">
    <property type="entry name" value="Myosin_TH1"/>
    <property type="match status" value="1"/>
</dbReference>
<feature type="binding site" evidence="9">
    <location>
        <begin position="100"/>
        <end position="107"/>
    </location>
    <ligand>
        <name>ATP</name>
        <dbReference type="ChEBI" id="CHEBI:30616"/>
    </ligand>
</feature>
<evidence type="ECO:0000256" key="2">
    <source>
        <dbReference type="ARBA" id="ARBA00008314"/>
    </source>
</evidence>
<dbReference type="GO" id="GO:0005886">
    <property type="term" value="C:plasma membrane"/>
    <property type="evidence" value="ECO:0007669"/>
    <property type="project" value="UniProtKB-SubCell"/>
</dbReference>
<feature type="region of interest" description="Actin-binding" evidence="9">
    <location>
        <begin position="573"/>
        <end position="595"/>
    </location>
</feature>
<dbReference type="InterPro" id="IPR036072">
    <property type="entry name" value="MYSc_Myo1"/>
</dbReference>
<dbReference type="GO" id="GO:0005902">
    <property type="term" value="C:microvillus"/>
    <property type="evidence" value="ECO:0007669"/>
    <property type="project" value="TreeGrafter"/>
</dbReference>
<gene>
    <name evidence="12" type="ORF">PYX00_010747</name>
</gene>
<dbReference type="GO" id="GO:0000146">
    <property type="term" value="F:microfilament motor activity"/>
    <property type="evidence" value="ECO:0007669"/>
    <property type="project" value="TreeGrafter"/>
</dbReference>
<dbReference type="SUPFAM" id="SSF52540">
    <property type="entry name" value="P-loop containing nucleoside triphosphate hydrolases"/>
    <property type="match status" value="1"/>
</dbReference>
<evidence type="ECO:0000259" key="11">
    <source>
        <dbReference type="PROSITE" id="PS51757"/>
    </source>
</evidence>
<dbReference type="Gene3D" id="1.20.58.530">
    <property type="match status" value="1"/>
</dbReference>
<keyword evidence="3 9" id="KW-0547">Nucleotide-binding</keyword>
<evidence type="ECO:0000256" key="4">
    <source>
        <dbReference type="ARBA" id="ARBA00022840"/>
    </source>
</evidence>
<comment type="similarity">
    <text evidence="2 9">Belongs to the TRAFAC class myosin-kinesin ATPase superfamily. Myosin family.</text>
</comment>
<dbReference type="PANTHER" id="PTHR13140">
    <property type="entry name" value="MYOSIN"/>
    <property type="match status" value="1"/>
</dbReference>
<dbReference type="PROSITE" id="PS50096">
    <property type="entry name" value="IQ"/>
    <property type="match status" value="2"/>
</dbReference>
<dbReference type="SMART" id="SM00015">
    <property type="entry name" value="IQ"/>
    <property type="match status" value="1"/>
</dbReference>
<dbReference type="GO" id="GO:0005938">
    <property type="term" value="C:cell cortex"/>
    <property type="evidence" value="ECO:0007669"/>
    <property type="project" value="UniProtKB-ARBA"/>
</dbReference>
<evidence type="ECO:0000256" key="6">
    <source>
        <dbReference type="ARBA" id="ARBA00023123"/>
    </source>
</evidence>
<feature type="domain" description="Myosin motor" evidence="10">
    <location>
        <begin position="7"/>
        <end position="696"/>
    </location>
</feature>
<dbReference type="CDD" id="cd01378">
    <property type="entry name" value="MYSc_Myo1"/>
    <property type="match status" value="1"/>
</dbReference>
<evidence type="ECO:0000256" key="7">
    <source>
        <dbReference type="ARBA" id="ARBA00023175"/>
    </source>
</evidence>
<keyword evidence="5" id="KW-0446">Lipid-binding</keyword>